<dbReference type="eggNOG" id="COG3426">
    <property type="taxonomic scope" value="Bacteria"/>
</dbReference>
<dbReference type="NCBIfam" id="NF002834">
    <property type="entry name" value="PRK03011.1-5"/>
    <property type="match status" value="1"/>
</dbReference>
<dbReference type="InterPro" id="IPR000890">
    <property type="entry name" value="Aliphatic_acid_kin_short-chain"/>
</dbReference>
<evidence type="ECO:0000256" key="8">
    <source>
        <dbReference type="ARBA" id="ARBA00048596"/>
    </source>
</evidence>
<comment type="catalytic activity">
    <reaction evidence="8 9">
        <text>butanoate + ATP = butanoyl phosphate + ADP</text>
        <dbReference type="Rhea" id="RHEA:13585"/>
        <dbReference type="ChEBI" id="CHEBI:17968"/>
        <dbReference type="ChEBI" id="CHEBI:30616"/>
        <dbReference type="ChEBI" id="CHEBI:58079"/>
        <dbReference type="ChEBI" id="CHEBI:456216"/>
        <dbReference type="EC" id="2.7.2.7"/>
    </reaction>
</comment>
<dbReference type="PROSITE" id="PS01076">
    <property type="entry name" value="ACETATE_KINASE_2"/>
    <property type="match status" value="1"/>
</dbReference>
<dbReference type="GO" id="GO:0005524">
    <property type="term" value="F:ATP binding"/>
    <property type="evidence" value="ECO:0007669"/>
    <property type="project" value="UniProtKB-KW"/>
</dbReference>
<keyword evidence="4 9" id="KW-0808">Transferase</keyword>
<dbReference type="Proteomes" id="UP000013378">
    <property type="component" value="Unassembled WGS sequence"/>
</dbReference>
<sequence>MSEVFRLLIINPGSTSTKIAIFDNEKPVLEETLRHSSEELEKYEKIYDQYEFRKNIILETLNEKGFNITKLSAVVGRGGLLKPIDGGTYKVNEPMIEDLKVGVLGEHASNLGGIIANEIASQLNIPAFIVDPVVVDEMEDVARISGMPELERKSIFHALNQKAVARRAAKELGKSYEEVNLIVAHLGGGVSVGAHRKGRVIDVNNALDGEGPFSPERSGGLPVGDLAKLCFSGKYTLADIKKKIKGNGGLVAYLGTNDGREVVKMIKNGDEKAELVYKAMAYQVAKDIGSCAAVLKGEVDGIVITGGIAYDDMFVGWVKERVGFISKVFVYPGEDEMIALAQGGLRVLRGEEEPKEYK</sequence>
<dbReference type="GO" id="GO:0047761">
    <property type="term" value="F:butyrate kinase activity"/>
    <property type="evidence" value="ECO:0007669"/>
    <property type="project" value="UniProtKB-UniRule"/>
</dbReference>
<dbReference type="Pfam" id="PF00871">
    <property type="entry name" value="Acetate_kinase"/>
    <property type="match status" value="1"/>
</dbReference>
<protein>
    <recommendedName>
        <fullName evidence="9">Probable butyrate kinase</fullName>
        <shortName evidence="9">BK</shortName>
        <ecNumber evidence="9">2.7.2.7</ecNumber>
    </recommendedName>
    <alternativeName>
        <fullName evidence="9">Branched-chain carboxylic acid kinase</fullName>
    </alternativeName>
</protein>
<evidence type="ECO:0000256" key="7">
    <source>
        <dbReference type="ARBA" id="ARBA00022840"/>
    </source>
</evidence>
<dbReference type="PIRSF" id="PIRSF036458">
    <property type="entry name" value="Butyrate_kin"/>
    <property type="match status" value="1"/>
</dbReference>
<evidence type="ECO:0000256" key="6">
    <source>
        <dbReference type="ARBA" id="ARBA00022777"/>
    </source>
</evidence>
<dbReference type="PATRIC" id="fig|1304284.3.peg.2230"/>
<proteinExistence type="inferred from homology"/>
<evidence type="ECO:0000256" key="5">
    <source>
        <dbReference type="ARBA" id="ARBA00022741"/>
    </source>
</evidence>
<keyword evidence="7 9" id="KW-0067">ATP-binding</keyword>
<dbReference type="GO" id="GO:0005737">
    <property type="term" value="C:cytoplasm"/>
    <property type="evidence" value="ECO:0007669"/>
    <property type="project" value="UniProtKB-SubCell"/>
</dbReference>
<keyword evidence="3 9" id="KW-0963">Cytoplasm</keyword>
<comment type="caution">
    <text evidence="11">The sequence shown here is derived from an EMBL/GenBank/DDBJ whole genome shotgun (WGS) entry which is preliminary data.</text>
</comment>
<evidence type="ECO:0000256" key="4">
    <source>
        <dbReference type="ARBA" id="ARBA00022679"/>
    </source>
</evidence>
<keyword evidence="5 9" id="KW-0547">Nucleotide-binding</keyword>
<name>R1CSF7_9FIRM</name>
<dbReference type="EMBL" id="ARZA01000256">
    <property type="protein sequence ID" value="EOC99638.1"/>
    <property type="molecule type" value="Genomic_DNA"/>
</dbReference>
<dbReference type="CDD" id="cd24011">
    <property type="entry name" value="ASKHA_NBD_BK"/>
    <property type="match status" value="1"/>
</dbReference>
<dbReference type="HAMAP" id="MF_00542">
    <property type="entry name" value="Butyrate_kinase"/>
    <property type="match status" value="1"/>
</dbReference>
<dbReference type="AlphaFoldDB" id="R1CSF7"/>
<dbReference type="OrthoDB" id="9771859at2"/>
<dbReference type="PROSITE" id="PS01075">
    <property type="entry name" value="ACETATE_KINASE_1"/>
    <property type="match status" value="1"/>
</dbReference>
<comment type="subcellular location">
    <subcellularLocation>
        <location evidence="1 9">Cytoplasm</location>
    </subcellularLocation>
</comment>
<dbReference type="STRING" id="1304284.L21TH_2281"/>
<evidence type="ECO:0000256" key="2">
    <source>
        <dbReference type="ARBA" id="ARBA00008748"/>
    </source>
</evidence>
<organism evidence="11 12">
    <name type="scientific">Caldisalinibacter kiritimatiensis</name>
    <dbReference type="NCBI Taxonomy" id="1304284"/>
    <lineage>
        <taxon>Bacteria</taxon>
        <taxon>Bacillati</taxon>
        <taxon>Bacillota</taxon>
        <taxon>Tissierellia</taxon>
        <taxon>Tissierellales</taxon>
        <taxon>Thermohalobacteraceae</taxon>
        <taxon>Caldisalinibacter</taxon>
    </lineage>
</organism>
<evidence type="ECO:0000256" key="9">
    <source>
        <dbReference type="HAMAP-Rule" id="MF_00542"/>
    </source>
</evidence>
<dbReference type="PANTHER" id="PTHR21060:SF3">
    <property type="entry name" value="BUTYRATE KINASE 2-RELATED"/>
    <property type="match status" value="1"/>
</dbReference>
<dbReference type="GO" id="GO:0008776">
    <property type="term" value="F:acetate kinase activity"/>
    <property type="evidence" value="ECO:0007669"/>
    <property type="project" value="TreeGrafter"/>
</dbReference>
<dbReference type="PRINTS" id="PR00471">
    <property type="entry name" value="ACETATEKNASE"/>
</dbReference>
<dbReference type="GO" id="GO:0006083">
    <property type="term" value="P:acetate metabolic process"/>
    <property type="evidence" value="ECO:0007669"/>
    <property type="project" value="TreeGrafter"/>
</dbReference>
<reference evidence="11 12" key="1">
    <citation type="journal article" date="2015" name="Geomicrobiol. J.">
        <title>Caldisalinibacter kiritimatiensis gen. nov., sp. nov., a moderately thermohalophilic thiosulfate-reducing bacterium from a hypersaline microbial mat.</title>
        <authorList>
            <person name="Ben Hania W."/>
            <person name="Joseph M."/>
            <person name="Fiebig A."/>
            <person name="Bunk B."/>
            <person name="Klenk H.-P."/>
            <person name="Fardeau M.-L."/>
            <person name="Spring S."/>
        </authorList>
    </citation>
    <scope>NUCLEOTIDE SEQUENCE [LARGE SCALE GENOMIC DNA]</scope>
    <source>
        <strain evidence="11 12">L21-TH-D2</strain>
    </source>
</reference>
<evidence type="ECO:0000256" key="1">
    <source>
        <dbReference type="ARBA" id="ARBA00004496"/>
    </source>
</evidence>
<evidence type="ECO:0000313" key="11">
    <source>
        <dbReference type="EMBL" id="EOC99638.1"/>
    </source>
</evidence>
<dbReference type="EC" id="2.7.2.7" evidence="9"/>
<dbReference type="SUPFAM" id="SSF53067">
    <property type="entry name" value="Actin-like ATPase domain"/>
    <property type="match status" value="2"/>
</dbReference>
<keyword evidence="6 9" id="KW-0418">Kinase</keyword>
<dbReference type="InterPro" id="IPR011245">
    <property type="entry name" value="Butyrate_kin"/>
</dbReference>
<evidence type="ECO:0000256" key="3">
    <source>
        <dbReference type="ARBA" id="ARBA00022490"/>
    </source>
</evidence>
<dbReference type="RefSeq" id="WP_006316443.1">
    <property type="nucleotide sequence ID" value="NZ_ARZA01000256.1"/>
</dbReference>
<dbReference type="InterPro" id="IPR043129">
    <property type="entry name" value="ATPase_NBD"/>
</dbReference>
<evidence type="ECO:0000313" key="12">
    <source>
        <dbReference type="Proteomes" id="UP000013378"/>
    </source>
</evidence>
<dbReference type="PANTHER" id="PTHR21060">
    <property type="entry name" value="ACETATE KINASE"/>
    <property type="match status" value="1"/>
</dbReference>
<dbReference type="InterPro" id="IPR023865">
    <property type="entry name" value="Aliphatic_acid_kinase_CS"/>
</dbReference>
<evidence type="ECO:0000256" key="10">
    <source>
        <dbReference type="RuleBase" id="RU003835"/>
    </source>
</evidence>
<gene>
    <name evidence="9" type="primary">buk</name>
    <name evidence="11" type="ORF">L21TH_2281</name>
</gene>
<dbReference type="NCBIfam" id="TIGR02707">
    <property type="entry name" value="butyr_kinase"/>
    <property type="match status" value="1"/>
</dbReference>
<keyword evidence="12" id="KW-1185">Reference proteome</keyword>
<dbReference type="Gene3D" id="3.30.420.40">
    <property type="match status" value="2"/>
</dbReference>
<accession>R1CSF7</accession>
<comment type="similarity">
    <text evidence="2 9 10">Belongs to the acetokinase family.</text>
</comment>